<name>A0A7M2YC88_9FLAO</name>
<dbReference type="EMBL" id="CP040442">
    <property type="protein sequence ID" value="QOW10993.1"/>
    <property type="molecule type" value="Genomic_DNA"/>
</dbReference>
<dbReference type="Proteomes" id="UP000594195">
    <property type="component" value="Chromosome"/>
</dbReference>
<proteinExistence type="predicted"/>
<dbReference type="RefSeq" id="WP_193811162.1">
    <property type="nucleotide sequence ID" value="NZ_CP040442.1"/>
</dbReference>
<dbReference type="AlphaFoldDB" id="A0A7M2YC88"/>
<accession>A0A7M2YC88</accession>
<keyword evidence="2" id="KW-1185">Reference proteome</keyword>
<evidence type="ECO:0000313" key="2">
    <source>
        <dbReference type="Proteomes" id="UP000594195"/>
    </source>
</evidence>
<sequence>MIQDKVRKEVSLDKTIIEKLKIKAQEDGRNLKNYLEKVLTEKANDDFEITEDYMKMIDEMLEKKEKGLINFTSWEEVKKKFNR</sequence>
<organism evidence="1 2">
    <name type="scientific">Kaistella flava</name>
    <name type="common">ex Peng et al. 2021</name>
    <dbReference type="NCBI Taxonomy" id="2038776"/>
    <lineage>
        <taxon>Bacteria</taxon>
        <taxon>Pseudomonadati</taxon>
        <taxon>Bacteroidota</taxon>
        <taxon>Flavobacteriia</taxon>
        <taxon>Flavobacteriales</taxon>
        <taxon>Weeksellaceae</taxon>
        <taxon>Chryseobacterium group</taxon>
        <taxon>Kaistella</taxon>
    </lineage>
</organism>
<dbReference type="KEGG" id="kfa:Q73A0000_11805"/>
<evidence type="ECO:0000313" key="1">
    <source>
        <dbReference type="EMBL" id="QOW10993.1"/>
    </source>
</evidence>
<protein>
    <submittedName>
        <fullName evidence="1">Uncharacterized protein</fullName>
    </submittedName>
</protein>
<gene>
    <name evidence="1" type="ORF">Q73A0000_11805</name>
</gene>
<reference evidence="1 2" key="1">
    <citation type="submission" date="2019-05" db="EMBL/GenBank/DDBJ databases">
        <title>Chryseobacterium sp. isolated from King George Island, maritime Antarctica.</title>
        <authorList>
            <person name="Peng X."/>
        </authorList>
    </citation>
    <scope>NUCLEOTIDE SEQUENCE [LARGE SCALE GENOMIC DNA]</scope>
    <source>
        <strain evidence="1 2">7-3A</strain>
    </source>
</reference>